<keyword evidence="4" id="KW-1185">Reference proteome</keyword>
<feature type="compositionally biased region" description="Basic and acidic residues" evidence="1">
    <location>
        <begin position="37"/>
        <end position="55"/>
    </location>
</feature>
<sequence>MGEPSTGDSNSSAGDIEMKLKSAVEKDNETVSSSDSKVTKASDEKPPKPPKRDYAVENATVTLQQSPTESVEYASVNKRKKLVSFPPRPEFVYKPESSEAYMTCLKNCLVVINLLIWLLGAIVTGLGVWIKVDKEFSTSSTTSM</sequence>
<dbReference type="EMBL" id="BMAV01027330">
    <property type="protein sequence ID" value="GFS58335.1"/>
    <property type="molecule type" value="Genomic_DNA"/>
</dbReference>
<organism evidence="3 4">
    <name type="scientific">Trichonephila inaurata madagascariensis</name>
    <dbReference type="NCBI Taxonomy" id="2747483"/>
    <lineage>
        <taxon>Eukaryota</taxon>
        <taxon>Metazoa</taxon>
        <taxon>Ecdysozoa</taxon>
        <taxon>Arthropoda</taxon>
        <taxon>Chelicerata</taxon>
        <taxon>Arachnida</taxon>
        <taxon>Araneae</taxon>
        <taxon>Araneomorphae</taxon>
        <taxon>Entelegynae</taxon>
        <taxon>Araneoidea</taxon>
        <taxon>Nephilidae</taxon>
        <taxon>Trichonephila</taxon>
        <taxon>Trichonephila inaurata</taxon>
    </lineage>
</organism>
<keyword evidence="2" id="KW-1133">Transmembrane helix</keyword>
<feature type="compositionally biased region" description="Polar residues" evidence="1">
    <location>
        <begin position="1"/>
        <end position="13"/>
    </location>
</feature>
<keyword evidence="2" id="KW-0812">Transmembrane</keyword>
<dbReference type="Proteomes" id="UP000886998">
    <property type="component" value="Unassembled WGS sequence"/>
</dbReference>
<comment type="caution">
    <text evidence="3">The sequence shown here is derived from an EMBL/GenBank/DDBJ whole genome shotgun (WGS) entry which is preliminary data.</text>
</comment>
<feature type="transmembrane region" description="Helical" evidence="2">
    <location>
        <begin position="108"/>
        <end position="130"/>
    </location>
</feature>
<reference evidence="3" key="1">
    <citation type="submission" date="2020-08" db="EMBL/GenBank/DDBJ databases">
        <title>Multicomponent nature underlies the extraordinary mechanical properties of spider dragline silk.</title>
        <authorList>
            <person name="Kono N."/>
            <person name="Nakamura H."/>
            <person name="Mori M."/>
            <person name="Yoshida Y."/>
            <person name="Ohtoshi R."/>
            <person name="Malay A.D."/>
            <person name="Moran D.A.P."/>
            <person name="Tomita M."/>
            <person name="Numata K."/>
            <person name="Arakawa K."/>
        </authorList>
    </citation>
    <scope>NUCLEOTIDE SEQUENCE</scope>
</reference>
<accession>A0A8X6K2K3</accession>
<evidence type="ECO:0000256" key="1">
    <source>
        <dbReference type="SAM" id="MobiDB-lite"/>
    </source>
</evidence>
<protein>
    <submittedName>
        <fullName evidence="3">Tetraspanin</fullName>
    </submittedName>
</protein>
<evidence type="ECO:0000313" key="3">
    <source>
        <dbReference type="EMBL" id="GFS58335.1"/>
    </source>
</evidence>
<dbReference type="OrthoDB" id="10051670at2759"/>
<keyword evidence="2" id="KW-0472">Membrane</keyword>
<feature type="compositionally biased region" description="Basic and acidic residues" evidence="1">
    <location>
        <begin position="16"/>
        <end position="29"/>
    </location>
</feature>
<name>A0A8X6K2K3_9ARAC</name>
<feature type="region of interest" description="Disordered" evidence="1">
    <location>
        <begin position="1"/>
        <end position="57"/>
    </location>
</feature>
<evidence type="ECO:0000256" key="2">
    <source>
        <dbReference type="SAM" id="Phobius"/>
    </source>
</evidence>
<evidence type="ECO:0000313" key="4">
    <source>
        <dbReference type="Proteomes" id="UP000886998"/>
    </source>
</evidence>
<dbReference type="AlphaFoldDB" id="A0A8X6K2K3"/>
<gene>
    <name evidence="3" type="primary">AVEN_140753_1</name>
    <name evidence="3" type="ORF">TNIN_264541</name>
</gene>
<proteinExistence type="predicted"/>